<protein>
    <submittedName>
        <fullName evidence="3">Uncharacterized protein</fullName>
    </submittedName>
</protein>
<evidence type="ECO:0000256" key="1">
    <source>
        <dbReference type="SAM" id="MobiDB-lite"/>
    </source>
</evidence>
<dbReference type="Proteomes" id="UP000642125">
    <property type="component" value="Unassembled WGS sequence"/>
</dbReference>
<feature type="signal peptide" evidence="2">
    <location>
        <begin position="1"/>
        <end position="29"/>
    </location>
</feature>
<evidence type="ECO:0000313" key="3">
    <source>
        <dbReference type="EMBL" id="GIG35896.1"/>
    </source>
</evidence>
<accession>A0A919PA89</accession>
<dbReference type="EMBL" id="BONO01000007">
    <property type="protein sequence ID" value="GIG35896.1"/>
    <property type="molecule type" value="Genomic_DNA"/>
</dbReference>
<evidence type="ECO:0000256" key="2">
    <source>
        <dbReference type="SAM" id="SignalP"/>
    </source>
</evidence>
<keyword evidence="4" id="KW-1185">Reference proteome</keyword>
<reference evidence="3" key="1">
    <citation type="submission" date="2021-01" db="EMBL/GenBank/DDBJ databases">
        <title>Whole genome shotgun sequence of Cellulomonas pakistanensis NBRC 110800.</title>
        <authorList>
            <person name="Komaki H."/>
            <person name="Tamura T."/>
        </authorList>
    </citation>
    <scope>NUCLEOTIDE SEQUENCE</scope>
    <source>
        <strain evidence="3">NBRC 110800</strain>
    </source>
</reference>
<feature type="region of interest" description="Disordered" evidence="1">
    <location>
        <begin position="52"/>
        <end position="78"/>
    </location>
</feature>
<evidence type="ECO:0000313" key="4">
    <source>
        <dbReference type="Proteomes" id="UP000642125"/>
    </source>
</evidence>
<dbReference type="AlphaFoldDB" id="A0A919PA89"/>
<sequence length="157" mass="15973">MKIRNRVTAGIVTTALAGTLMLASGQAATATTPARTSAPVASTAVASSVAAGLGSTAPTPPTPSPVQLPAPTPALGDGGGASTTAIPIAVRLAVKAALEVVKRTSTTWYNNIIRYVNNGRTAFVNWWNTSVPGWVKTLFGGVSASAIYDAIRWIIGI</sequence>
<dbReference type="RefSeq" id="WP_203667924.1">
    <property type="nucleotide sequence ID" value="NZ_BONO01000007.1"/>
</dbReference>
<feature type="chain" id="PRO_5039525393" evidence="2">
    <location>
        <begin position="30"/>
        <end position="157"/>
    </location>
</feature>
<comment type="caution">
    <text evidence="3">The sequence shown here is derived from an EMBL/GenBank/DDBJ whole genome shotgun (WGS) entry which is preliminary data.</text>
</comment>
<name>A0A919PA89_9CELL</name>
<proteinExistence type="predicted"/>
<keyword evidence="2" id="KW-0732">Signal</keyword>
<gene>
    <name evidence="3" type="ORF">Cpa01nite_12770</name>
</gene>
<organism evidence="3 4">
    <name type="scientific">Cellulomonas pakistanensis</name>
    <dbReference type="NCBI Taxonomy" id="992287"/>
    <lineage>
        <taxon>Bacteria</taxon>
        <taxon>Bacillati</taxon>
        <taxon>Actinomycetota</taxon>
        <taxon>Actinomycetes</taxon>
        <taxon>Micrococcales</taxon>
        <taxon>Cellulomonadaceae</taxon>
        <taxon>Cellulomonas</taxon>
    </lineage>
</organism>
<feature type="compositionally biased region" description="Pro residues" evidence="1">
    <location>
        <begin position="58"/>
        <end position="72"/>
    </location>
</feature>